<dbReference type="Gene3D" id="3.40.630.30">
    <property type="match status" value="1"/>
</dbReference>
<comment type="caution">
    <text evidence="4">The sequence shown here is derived from an EMBL/GenBank/DDBJ whole genome shotgun (WGS) entry which is preliminary data.</text>
</comment>
<dbReference type="InterPro" id="IPR000182">
    <property type="entry name" value="GNAT_dom"/>
</dbReference>
<keyword evidence="5" id="KW-1185">Reference proteome</keyword>
<dbReference type="EMBL" id="JBHSMU010000003">
    <property type="protein sequence ID" value="MFC5458380.1"/>
    <property type="molecule type" value="Genomic_DNA"/>
</dbReference>
<evidence type="ECO:0000256" key="1">
    <source>
        <dbReference type="ARBA" id="ARBA00022679"/>
    </source>
</evidence>
<keyword evidence="2 4" id="KW-0012">Acyltransferase</keyword>
<keyword evidence="1 4" id="KW-0808">Transferase</keyword>
<protein>
    <submittedName>
        <fullName evidence="4">GNAT family N-acetyltransferase</fullName>
        <ecNumber evidence="4">2.3.-.-</ecNumber>
    </submittedName>
</protein>
<organism evidence="4 5">
    <name type="scientific">Massilia niabensis</name>
    <dbReference type="NCBI Taxonomy" id="544910"/>
    <lineage>
        <taxon>Bacteria</taxon>
        <taxon>Pseudomonadati</taxon>
        <taxon>Pseudomonadota</taxon>
        <taxon>Betaproteobacteria</taxon>
        <taxon>Burkholderiales</taxon>
        <taxon>Oxalobacteraceae</taxon>
        <taxon>Telluria group</taxon>
        <taxon>Massilia</taxon>
    </lineage>
</organism>
<sequence length="156" mass="16624">MIALRQATLEDIALLWDLRTRAVAHGCPAHYTPEVLAVWLASPAPASLGRHIEHGGGLVAVEDDAIIGYAVLDPLSGEVDAAFVDPACQGRGIGRVLLDTLEANARAGGIERLFLSASLNALPFYQRAGFVALREELYPHRSGIGIPSVFMEKVLG</sequence>
<dbReference type="GO" id="GO:0016746">
    <property type="term" value="F:acyltransferase activity"/>
    <property type="evidence" value="ECO:0007669"/>
    <property type="project" value="UniProtKB-KW"/>
</dbReference>
<dbReference type="SUPFAM" id="SSF55729">
    <property type="entry name" value="Acyl-CoA N-acyltransferases (Nat)"/>
    <property type="match status" value="1"/>
</dbReference>
<dbReference type="InterPro" id="IPR050832">
    <property type="entry name" value="Bact_Acetyltransf"/>
</dbReference>
<evidence type="ECO:0000313" key="4">
    <source>
        <dbReference type="EMBL" id="MFC5458380.1"/>
    </source>
</evidence>
<dbReference type="PROSITE" id="PS51186">
    <property type="entry name" value="GNAT"/>
    <property type="match status" value="1"/>
</dbReference>
<dbReference type="Proteomes" id="UP001596050">
    <property type="component" value="Unassembled WGS sequence"/>
</dbReference>
<dbReference type="InterPro" id="IPR016181">
    <property type="entry name" value="Acyl_CoA_acyltransferase"/>
</dbReference>
<name>A0ABW0KYV9_9BURK</name>
<dbReference type="EC" id="2.3.-.-" evidence="4"/>
<dbReference type="CDD" id="cd04301">
    <property type="entry name" value="NAT_SF"/>
    <property type="match status" value="1"/>
</dbReference>
<accession>A0ABW0KYV9</accession>
<dbReference type="RefSeq" id="WP_379779178.1">
    <property type="nucleotide sequence ID" value="NZ_JBHSMU010000003.1"/>
</dbReference>
<evidence type="ECO:0000259" key="3">
    <source>
        <dbReference type="PROSITE" id="PS51186"/>
    </source>
</evidence>
<evidence type="ECO:0000313" key="5">
    <source>
        <dbReference type="Proteomes" id="UP001596050"/>
    </source>
</evidence>
<dbReference type="PANTHER" id="PTHR43877">
    <property type="entry name" value="AMINOALKYLPHOSPHONATE N-ACETYLTRANSFERASE-RELATED-RELATED"/>
    <property type="match status" value="1"/>
</dbReference>
<reference evidence="5" key="1">
    <citation type="journal article" date="2019" name="Int. J. Syst. Evol. Microbiol.">
        <title>The Global Catalogue of Microorganisms (GCM) 10K type strain sequencing project: providing services to taxonomists for standard genome sequencing and annotation.</title>
        <authorList>
            <consortium name="The Broad Institute Genomics Platform"/>
            <consortium name="The Broad Institute Genome Sequencing Center for Infectious Disease"/>
            <person name="Wu L."/>
            <person name="Ma J."/>
        </authorList>
    </citation>
    <scope>NUCLEOTIDE SEQUENCE [LARGE SCALE GENOMIC DNA]</scope>
    <source>
        <strain evidence="5">KACC 12649</strain>
    </source>
</reference>
<dbReference type="PANTHER" id="PTHR43877:SF2">
    <property type="entry name" value="AMINOALKYLPHOSPHONATE N-ACETYLTRANSFERASE-RELATED"/>
    <property type="match status" value="1"/>
</dbReference>
<gene>
    <name evidence="4" type="ORF">ACFPN5_00990</name>
</gene>
<feature type="domain" description="N-acetyltransferase" evidence="3">
    <location>
        <begin position="2"/>
        <end position="156"/>
    </location>
</feature>
<proteinExistence type="predicted"/>
<dbReference type="Pfam" id="PF13673">
    <property type="entry name" value="Acetyltransf_10"/>
    <property type="match status" value="1"/>
</dbReference>
<evidence type="ECO:0000256" key="2">
    <source>
        <dbReference type="ARBA" id="ARBA00023315"/>
    </source>
</evidence>